<dbReference type="EMBL" id="PDSK01000090">
    <property type="protein sequence ID" value="PIE34323.1"/>
    <property type="molecule type" value="Genomic_DNA"/>
</dbReference>
<dbReference type="AlphaFoldDB" id="A0A2G6KF69"/>
<gene>
    <name evidence="1" type="ORF">CSA56_08035</name>
</gene>
<protein>
    <submittedName>
        <fullName evidence="1">Uncharacterized protein</fullName>
    </submittedName>
</protein>
<name>A0A2G6KF69_9BACT</name>
<sequence length="61" mass="6824">MMKMEATLPGFEETLAGLFSIVIEGYENLPQHVGINTPSRIINRITRIVDIDERIFGGVGY</sequence>
<reference evidence="1 2" key="1">
    <citation type="submission" date="2017-10" db="EMBL/GenBank/DDBJ databases">
        <title>Novel microbial diversity and functional potential in the marine mammal oral microbiome.</title>
        <authorList>
            <person name="Dudek N.K."/>
            <person name="Sun C.L."/>
            <person name="Burstein D."/>
            <person name="Kantor R.S."/>
            <person name="Aliaga Goltsman D.S."/>
            <person name="Bik E.M."/>
            <person name="Thomas B.C."/>
            <person name="Banfield J.F."/>
            <person name="Relman D.A."/>
        </authorList>
    </citation>
    <scope>NUCLEOTIDE SEQUENCE [LARGE SCALE GENOMIC DNA]</scope>
    <source>
        <strain evidence="1">DOLJORAL78_47_16</strain>
    </source>
</reference>
<evidence type="ECO:0000313" key="2">
    <source>
        <dbReference type="Proteomes" id="UP000230821"/>
    </source>
</evidence>
<evidence type="ECO:0000313" key="1">
    <source>
        <dbReference type="EMBL" id="PIE34323.1"/>
    </source>
</evidence>
<comment type="caution">
    <text evidence="1">The sequence shown here is derived from an EMBL/GenBank/DDBJ whole genome shotgun (WGS) entry which is preliminary data.</text>
</comment>
<accession>A0A2G6KF69</accession>
<dbReference type="Proteomes" id="UP000230821">
    <property type="component" value="Unassembled WGS sequence"/>
</dbReference>
<proteinExistence type="predicted"/>
<organism evidence="1 2">
    <name type="scientific">candidate division KSB3 bacterium</name>
    <dbReference type="NCBI Taxonomy" id="2044937"/>
    <lineage>
        <taxon>Bacteria</taxon>
        <taxon>candidate division KSB3</taxon>
    </lineage>
</organism>